<name>A6DMT7_9BACT</name>
<comment type="similarity">
    <text evidence="1">Belongs to the cycloisomerase 2 family.</text>
</comment>
<sequence length="370" mass="40550">MGKFQLFIAVLSLYSLCFAENVNVYFSTGGRGALGIYKSKFNTQSGKLGHPSLAAELKNVNFLALHPDKDKLYAVGELPEGHAVVAYNIDKKGGLKKFSSSLIKCNKGSHISVHPSGKFLLTAQYLGPSVAYFPLNDKGELGERVRIEHEGASKVNIKRQKDPHPHWTGFSPDGKYAFVPDLGTDNIHIYKVKNDLSGITKHGLAKSIPGGGPRHMRFSVDGKFIYLVNELDLSVSTFAYNSKKGEAKLIKVTPALPKEIKDKEVFNSSAEIIVHPNGEFIWTSNRGNDSVSTFKVDKSSGKLNFVESEAVRGCWPRNINIDPTSKWLLAAGQFSSTVSVFKINQDTGELTFITKNIISVPGPTCILFAK</sequence>
<dbReference type="InterPro" id="IPR011048">
    <property type="entry name" value="Haem_d1_sf"/>
</dbReference>
<dbReference type="GO" id="GO:0006006">
    <property type="term" value="P:glucose metabolic process"/>
    <property type="evidence" value="ECO:0007669"/>
    <property type="project" value="UniProtKB-KW"/>
</dbReference>
<dbReference type="OrthoDB" id="9790815at2"/>
<dbReference type="EMBL" id="ABCK01000012">
    <property type="protein sequence ID" value="EDM26973.1"/>
    <property type="molecule type" value="Genomic_DNA"/>
</dbReference>
<comment type="caution">
    <text evidence="4">The sequence shown here is derived from an EMBL/GenBank/DDBJ whole genome shotgun (WGS) entry which is preliminary data.</text>
</comment>
<keyword evidence="2" id="KW-0313">Glucose metabolism</keyword>
<keyword evidence="5" id="KW-1185">Reference proteome</keyword>
<feature type="chain" id="PRO_5002691254" description="6-phosphogluconolactonase" evidence="3">
    <location>
        <begin position="20"/>
        <end position="370"/>
    </location>
</feature>
<dbReference type="PANTHER" id="PTHR30344:SF1">
    <property type="entry name" value="6-PHOSPHOGLUCONOLACTONASE"/>
    <property type="match status" value="1"/>
</dbReference>
<evidence type="ECO:0000256" key="3">
    <source>
        <dbReference type="SAM" id="SignalP"/>
    </source>
</evidence>
<dbReference type="STRING" id="313628.LNTAR_07009"/>
<dbReference type="eggNOG" id="COG2706">
    <property type="taxonomic scope" value="Bacteria"/>
</dbReference>
<organism evidence="4 5">
    <name type="scientific">Lentisphaera araneosa HTCC2155</name>
    <dbReference type="NCBI Taxonomy" id="313628"/>
    <lineage>
        <taxon>Bacteria</taxon>
        <taxon>Pseudomonadati</taxon>
        <taxon>Lentisphaerota</taxon>
        <taxon>Lentisphaeria</taxon>
        <taxon>Lentisphaerales</taxon>
        <taxon>Lentisphaeraceae</taxon>
        <taxon>Lentisphaera</taxon>
    </lineage>
</organism>
<keyword evidence="3" id="KW-0732">Signal</keyword>
<evidence type="ECO:0000256" key="1">
    <source>
        <dbReference type="ARBA" id="ARBA00005564"/>
    </source>
</evidence>
<dbReference type="GO" id="GO:0017057">
    <property type="term" value="F:6-phosphogluconolactonase activity"/>
    <property type="evidence" value="ECO:0007669"/>
    <property type="project" value="TreeGrafter"/>
</dbReference>
<dbReference type="AlphaFoldDB" id="A6DMT7"/>
<proteinExistence type="inferred from homology"/>
<evidence type="ECO:0008006" key="6">
    <source>
        <dbReference type="Google" id="ProtNLM"/>
    </source>
</evidence>
<gene>
    <name evidence="4" type="ORF">LNTAR_07009</name>
</gene>
<feature type="signal peptide" evidence="3">
    <location>
        <begin position="1"/>
        <end position="19"/>
    </location>
</feature>
<dbReference type="SUPFAM" id="SSF51004">
    <property type="entry name" value="C-terminal (heme d1) domain of cytochrome cd1-nitrite reductase"/>
    <property type="match status" value="1"/>
</dbReference>
<dbReference type="Pfam" id="PF10282">
    <property type="entry name" value="Lactonase"/>
    <property type="match status" value="1"/>
</dbReference>
<dbReference type="Gene3D" id="2.130.10.10">
    <property type="entry name" value="YVTN repeat-like/Quinoprotein amine dehydrogenase"/>
    <property type="match status" value="1"/>
</dbReference>
<keyword evidence="2" id="KW-0119">Carbohydrate metabolism</keyword>
<dbReference type="InterPro" id="IPR050282">
    <property type="entry name" value="Cycloisomerase_2"/>
</dbReference>
<evidence type="ECO:0000256" key="2">
    <source>
        <dbReference type="ARBA" id="ARBA00022526"/>
    </source>
</evidence>
<dbReference type="RefSeq" id="WP_007279180.1">
    <property type="nucleotide sequence ID" value="NZ_ABCK01000012.1"/>
</dbReference>
<accession>A6DMT7</accession>
<reference evidence="4 5" key="1">
    <citation type="journal article" date="2010" name="J. Bacteriol.">
        <title>Genome sequence of Lentisphaera araneosa HTCC2155T, the type species of the order Lentisphaerales in the phylum Lentisphaerae.</title>
        <authorList>
            <person name="Thrash J.C."/>
            <person name="Cho J.C."/>
            <person name="Vergin K.L."/>
            <person name="Morris R.M."/>
            <person name="Giovannoni S.J."/>
        </authorList>
    </citation>
    <scope>NUCLEOTIDE SEQUENCE [LARGE SCALE GENOMIC DNA]</scope>
    <source>
        <strain evidence="4 5">HTCC2155</strain>
    </source>
</reference>
<evidence type="ECO:0000313" key="4">
    <source>
        <dbReference type="EMBL" id="EDM26973.1"/>
    </source>
</evidence>
<dbReference type="PANTHER" id="PTHR30344">
    <property type="entry name" value="6-PHOSPHOGLUCONOLACTONASE-RELATED"/>
    <property type="match status" value="1"/>
</dbReference>
<dbReference type="Proteomes" id="UP000004947">
    <property type="component" value="Unassembled WGS sequence"/>
</dbReference>
<dbReference type="InterPro" id="IPR015943">
    <property type="entry name" value="WD40/YVTN_repeat-like_dom_sf"/>
</dbReference>
<dbReference type="GO" id="GO:0005829">
    <property type="term" value="C:cytosol"/>
    <property type="evidence" value="ECO:0007669"/>
    <property type="project" value="TreeGrafter"/>
</dbReference>
<protein>
    <recommendedName>
        <fullName evidence="6">6-phosphogluconolactonase</fullName>
    </recommendedName>
</protein>
<dbReference type="InterPro" id="IPR019405">
    <property type="entry name" value="Lactonase_7-beta_prop"/>
</dbReference>
<evidence type="ECO:0000313" key="5">
    <source>
        <dbReference type="Proteomes" id="UP000004947"/>
    </source>
</evidence>